<accession>A0A0A9D4M8</accession>
<protein>
    <submittedName>
        <fullName evidence="1">Uncharacterized protein</fullName>
    </submittedName>
</protein>
<sequence>MAAAAGWLRRVAAATVPRIPCGIPALPSAAIPEAPALALPARAFALELMAVPKKKVRHLLLSVLIQLRGVLPRCGVVVPFCACGDLQECSVVRTRCSLNCSRSLGCRKAVVLFPLLFYCYVRAGFVR</sequence>
<reference evidence="1" key="2">
    <citation type="journal article" date="2015" name="Data Brief">
        <title>Shoot transcriptome of the giant reed, Arundo donax.</title>
        <authorList>
            <person name="Barrero R.A."/>
            <person name="Guerrero F.D."/>
            <person name="Moolhuijzen P."/>
            <person name="Goolsby J.A."/>
            <person name="Tidwell J."/>
            <person name="Bellgard S.E."/>
            <person name="Bellgard M.I."/>
        </authorList>
    </citation>
    <scope>NUCLEOTIDE SEQUENCE</scope>
    <source>
        <tissue evidence="1">Shoot tissue taken approximately 20 cm above the soil surface</tissue>
    </source>
</reference>
<dbReference type="EMBL" id="GBRH01216277">
    <property type="protein sequence ID" value="JAD81618.1"/>
    <property type="molecule type" value="Transcribed_RNA"/>
</dbReference>
<dbReference type="AlphaFoldDB" id="A0A0A9D4M8"/>
<proteinExistence type="predicted"/>
<reference evidence="1" key="1">
    <citation type="submission" date="2014-09" db="EMBL/GenBank/DDBJ databases">
        <authorList>
            <person name="Magalhaes I.L.F."/>
            <person name="Oliveira U."/>
            <person name="Santos F.R."/>
            <person name="Vidigal T.H.D.A."/>
            <person name="Brescovit A.D."/>
            <person name="Santos A.J."/>
        </authorList>
    </citation>
    <scope>NUCLEOTIDE SEQUENCE</scope>
    <source>
        <tissue evidence="1">Shoot tissue taken approximately 20 cm above the soil surface</tissue>
    </source>
</reference>
<evidence type="ECO:0000313" key="1">
    <source>
        <dbReference type="EMBL" id="JAD81618.1"/>
    </source>
</evidence>
<name>A0A0A9D4M8_ARUDO</name>
<organism evidence="1">
    <name type="scientific">Arundo donax</name>
    <name type="common">Giant reed</name>
    <name type="synonym">Donax arundinaceus</name>
    <dbReference type="NCBI Taxonomy" id="35708"/>
    <lineage>
        <taxon>Eukaryota</taxon>
        <taxon>Viridiplantae</taxon>
        <taxon>Streptophyta</taxon>
        <taxon>Embryophyta</taxon>
        <taxon>Tracheophyta</taxon>
        <taxon>Spermatophyta</taxon>
        <taxon>Magnoliopsida</taxon>
        <taxon>Liliopsida</taxon>
        <taxon>Poales</taxon>
        <taxon>Poaceae</taxon>
        <taxon>PACMAD clade</taxon>
        <taxon>Arundinoideae</taxon>
        <taxon>Arundineae</taxon>
        <taxon>Arundo</taxon>
    </lineage>
</organism>